<reference evidence="3 4" key="1">
    <citation type="submission" date="2018-08" db="EMBL/GenBank/DDBJ databases">
        <title>A genome reference for cultivated species of the human gut microbiota.</title>
        <authorList>
            <person name="Zou Y."/>
            <person name="Xue W."/>
            <person name="Luo G."/>
        </authorList>
    </citation>
    <scope>NUCLEOTIDE SEQUENCE [LARGE SCALE GENOMIC DNA]</scope>
    <source>
        <strain evidence="3 4">TF09-3</strain>
    </source>
</reference>
<dbReference type="Proteomes" id="UP000261324">
    <property type="component" value="Unassembled WGS sequence"/>
</dbReference>
<name>A0A3E4PY71_9FIRM</name>
<dbReference type="PANTHER" id="PTHR46558">
    <property type="entry name" value="TRACRIPTIONAL REGULATORY PROTEIN-RELATED-RELATED"/>
    <property type="match status" value="1"/>
</dbReference>
<sequence length="220" mass="24664">MTMGERIKQLRSAKGFTQEMLAEKMNVSRSAIAKWEADGGIPDVDNLIQLSFVFNISVDELVGNSATTEHSKRAETTNYEVHDFGSQLHDIELSGWNDGVSGVYIIAEDQNFLYYYQSSDKSCGVYGVIGKKHIMSVSPVKGKKPTILCIKKVSREYFCDKPVKIELAKRDGLIKGFFDFRDDAYRNVVICSFGDDTLHLKFGGTLNLADITKIEELIDL</sequence>
<protein>
    <submittedName>
        <fullName evidence="3">XRE family transcriptional regulator</fullName>
    </submittedName>
</protein>
<dbReference type="Gene3D" id="1.10.260.40">
    <property type="entry name" value="lambda repressor-like DNA-binding domains"/>
    <property type="match status" value="1"/>
</dbReference>
<evidence type="ECO:0000256" key="1">
    <source>
        <dbReference type="ARBA" id="ARBA00023125"/>
    </source>
</evidence>
<gene>
    <name evidence="3" type="ORF">DXC93_05295</name>
</gene>
<accession>A0A3E4PY71</accession>
<feature type="domain" description="HTH cro/C1-type" evidence="2">
    <location>
        <begin position="7"/>
        <end position="61"/>
    </location>
</feature>
<dbReference type="AlphaFoldDB" id="A0A3E4PY71"/>
<proteinExistence type="predicted"/>
<organism evidence="3 4">
    <name type="scientific">Dorea formicigenerans</name>
    <dbReference type="NCBI Taxonomy" id="39486"/>
    <lineage>
        <taxon>Bacteria</taxon>
        <taxon>Bacillati</taxon>
        <taxon>Bacillota</taxon>
        <taxon>Clostridia</taxon>
        <taxon>Lachnospirales</taxon>
        <taxon>Lachnospiraceae</taxon>
        <taxon>Dorea</taxon>
    </lineage>
</organism>
<dbReference type="RefSeq" id="WP_005341961.1">
    <property type="nucleotide sequence ID" value="NZ_QSRA01000005.1"/>
</dbReference>
<comment type="caution">
    <text evidence="3">The sequence shown here is derived from an EMBL/GenBank/DDBJ whole genome shotgun (WGS) entry which is preliminary data.</text>
</comment>
<dbReference type="CDD" id="cd00093">
    <property type="entry name" value="HTH_XRE"/>
    <property type="match status" value="1"/>
</dbReference>
<dbReference type="InterPro" id="IPR001387">
    <property type="entry name" value="Cro/C1-type_HTH"/>
</dbReference>
<dbReference type="EMBL" id="QSRA01000005">
    <property type="protein sequence ID" value="RGK84890.1"/>
    <property type="molecule type" value="Genomic_DNA"/>
</dbReference>
<dbReference type="SMART" id="SM00530">
    <property type="entry name" value="HTH_XRE"/>
    <property type="match status" value="1"/>
</dbReference>
<dbReference type="SUPFAM" id="SSF47413">
    <property type="entry name" value="lambda repressor-like DNA-binding domains"/>
    <property type="match status" value="1"/>
</dbReference>
<keyword evidence="1" id="KW-0238">DNA-binding</keyword>
<evidence type="ECO:0000259" key="2">
    <source>
        <dbReference type="PROSITE" id="PS50943"/>
    </source>
</evidence>
<dbReference type="PROSITE" id="PS50943">
    <property type="entry name" value="HTH_CROC1"/>
    <property type="match status" value="1"/>
</dbReference>
<dbReference type="PANTHER" id="PTHR46558:SF13">
    <property type="entry name" value="HTH-TYPE TRANSCRIPTIONAL REGULATOR IMMR"/>
    <property type="match status" value="1"/>
</dbReference>
<dbReference type="Pfam" id="PF01381">
    <property type="entry name" value="HTH_3"/>
    <property type="match status" value="1"/>
</dbReference>
<evidence type="ECO:0000313" key="3">
    <source>
        <dbReference type="EMBL" id="RGK84890.1"/>
    </source>
</evidence>
<evidence type="ECO:0000313" key="4">
    <source>
        <dbReference type="Proteomes" id="UP000261324"/>
    </source>
</evidence>
<dbReference type="InterPro" id="IPR010982">
    <property type="entry name" value="Lambda_DNA-bd_dom_sf"/>
</dbReference>
<dbReference type="GO" id="GO:0003677">
    <property type="term" value="F:DNA binding"/>
    <property type="evidence" value="ECO:0007669"/>
    <property type="project" value="UniProtKB-KW"/>
</dbReference>